<evidence type="ECO:0000313" key="3">
    <source>
        <dbReference type="Proteomes" id="UP000595420"/>
    </source>
</evidence>
<accession>A0A7T4WFF9</accession>
<evidence type="ECO:0000256" key="1">
    <source>
        <dbReference type="SAM" id="MobiDB-lite"/>
    </source>
</evidence>
<dbReference type="EMBL" id="CP059488">
    <property type="protein sequence ID" value="QQD73447.1"/>
    <property type="molecule type" value="Genomic_DNA"/>
</dbReference>
<evidence type="ECO:0000313" key="2">
    <source>
        <dbReference type="EMBL" id="QQD73447.1"/>
    </source>
</evidence>
<dbReference type="Proteomes" id="UP000595420">
    <property type="component" value="Chromosome"/>
</dbReference>
<dbReference type="AlphaFoldDB" id="A0A7T4WFF9"/>
<protein>
    <submittedName>
        <fullName evidence="2">Uncharacterized protein</fullName>
    </submittedName>
</protein>
<name>A0A7T4WFF9_9PROT</name>
<reference evidence="2 3" key="1">
    <citation type="submission" date="2020-07" db="EMBL/GenBank/DDBJ databases">
        <title>Complete genome sequence analysis of Acidithiobacillus ferrivorans XJFY6S-08 reveals extreme environmental adaptation to alpine acid mine drainage.</title>
        <authorList>
            <person name="Yan L."/>
            <person name="Ni Y."/>
        </authorList>
    </citation>
    <scope>NUCLEOTIDE SEQUENCE [LARGE SCALE GENOMIC DNA]</scope>
    <source>
        <strain evidence="2 3">XJFY6S-08</strain>
    </source>
</reference>
<proteinExistence type="predicted"/>
<organism evidence="2 3">
    <name type="scientific">Acidithiobacillus ferrivorans</name>
    <dbReference type="NCBI Taxonomy" id="160808"/>
    <lineage>
        <taxon>Bacteria</taxon>
        <taxon>Pseudomonadati</taxon>
        <taxon>Pseudomonadota</taxon>
        <taxon>Acidithiobacillia</taxon>
        <taxon>Acidithiobacillales</taxon>
        <taxon>Acidithiobacillaceae</taxon>
        <taxon>Acidithiobacillus</taxon>
    </lineage>
</organism>
<feature type="region of interest" description="Disordered" evidence="1">
    <location>
        <begin position="39"/>
        <end position="58"/>
    </location>
</feature>
<gene>
    <name evidence="2" type="ORF">H2515_03960</name>
</gene>
<sequence length="58" mass="6429">MEGWDKKAGTAAQVPESMDYCNPEYFMSHLSTGIRINVPGYRPSSKPPSDTLPLEQLS</sequence>